<dbReference type="Gene3D" id="3.30.2010.10">
    <property type="entry name" value="Metalloproteases ('zincins'), catalytic domain"/>
    <property type="match status" value="1"/>
</dbReference>
<feature type="domain" description="YgjP-like metallopeptidase" evidence="1">
    <location>
        <begin position="11"/>
        <end position="220"/>
    </location>
</feature>
<evidence type="ECO:0000313" key="3">
    <source>
        <dbReference type="Proteomes" id="UP000286268"/>
    </source>
</evidence>
<dbReference type="InterPro" id="IPR053136">
    <property type="entry name" value="UTP_pyrophosphatase-like"/>
</dbReference>
<keyword evidence="3" id="KW-1185">Reference proteome</keyword>
<organism evidence="2 3">
    <name type="scientific">Clostridium manihotivorum</name>
    <dbReference type="NCBI Taxonomy" id="2320868"/>
    <lineage>
        <taxon>Bacteria</taxon>
        <taxon>Bacillati</taxon>
        <taxon>Bacillota</taxon>
        <taxon>Clostridia</taxon>
        <taxon>Eubacteriales</taxon>
        <taxon>Clostridiaceae</taxon>
        <taxon>Clostridium</taxon>
    </lineage>
</organism>
<dbReference type="EMBL" id="CP025746">
    <property type="protein sequence ID" value="QAA30661.1"/>
    <property type="molecule type" value="Genomic_DNA"/>
</dbReference>
<evidence type="ECO:0000259" key="1">
    <source>
        <dbReference type="Pfam" id="PF01863"/>
    </source>
</evidence>
<dbReference type="Proteomes" id="UP000286268">
    <property type="component" value="Chromosome"/>
</dbReference>
<dbReference type="PANTHER" id="PTHR30399">
    <property type="entry name" value="UNCHARACTERIZED PROTEIN YGJP"/>
    <property type="match status" value="1"/>
</dbReference>
<dbReference type="InterPro" id="IPR002725">
    <property type="entry name" value="YgjP-like_metallopeptidase"/>
</dbReference>
<dbReference type="OrthoDB" id="9811177at2"/>
<protein>
    <recommendedName>
        <fullName evidence="1">YgjP-like metallopeptidase domain-containing protein</fullName>
    </recommendedName>
</protein>
<dbReference type="AlphaFoldDB" id="A0A3R5WZR5"/>
<proteinExistence type="predicted"/>
<dbReference type="PANTHER" id="PTHR30399:SF1">
    <property type="entry name" value="UTP PYROPHOSPHATASE"/>
    <property type="match status" value="1"/>
</dbReference>
<evidence type="ECO:0000313" key="2">
    <source>
        <dbReference type="EMBL" id="QAA30661.1"/>
    </source>
</evidence>
<dbReference type="RefSeq" id="WP_128211111.1">
    <property type="nucleotide sequence ID" value="NZ_CP025746.1"/>
</dbReference>
<dbReference type="KEGG" id="cmah:C1I91_02695"/>
<dbReference type="CDD" id="cd07344">
    <property type="entry name" value="M48_yhfN_like"/>
    <property type="match status" value="1"/>
</dbReference>
<reference evidence="2 3" key="1">
    <citation type="submission" date="2018-01" db="EMBL/GenBank/DDBJ databases">
        <title>Genome Sequencing and Assembly of Anaerobacter polyendosporus strain CT4.</title>
        <authorList>
            <person name="Tachaapaikoon C."/>
            <person name="Sutheeworapong S."/>
            <person name="Jenjaroenpun P."/>
            <person name="Wongsurawat T."/>
            <person name="Nookeaw I."/>
            <person name="Cheawchanlertfa P."/>
            <person name="Kosugi A."/>
            <person name="Cheevadhanarak S."/>
            <person name="Ratanakhanokchai K."/>
        </authorList>
    </citation>
    <scope>NUCLEOTIDE SEQUENCE [LARGE SCALE GENOMIC DNA]</scope>
    <source>
        <strain evidence="2 3">CT4</strain>
    </source>
</reference>
<dbReference type="Pfam" id="PF01863">
    <property type="entry name" value="YgjP-like"/>
    <property type="match status" value="1"/>
</dbReference>
<name>A0A3R5WZR5_9CLOT</name>
<gene>
    <name evidence="2" type="ORF">C1I91_02695</name>
</gene>
<accession>A0A3R5WZR5</accession>
<sequence>MEYEIVRTKRKTVAIEVKEDKIIVKCPYRCSKDYIDSVVNKNKLWIEQTHKKIMERSEKRLKYVDGQIVYYLGRPYELEFNYGLKNSLQFKQNKFVFTIEASKNGKNPLLEEIAKDMLMNWFRKEAKEYLNKRTFELADKLGLSVNKVYIKNVKTIWGSCSSKNNINYNIKLISMPEGIIDYVIIHELCHTLERNHSDKFWGLVEKIIPDYKERRNFLNTSSSKYCNW</sequence>